<feature type="compositionally biased region" description="Basic and acidic residues" evidence="1">
    <location>
        <begin position="137"/>
        <end position="148"/>
    </location>
</feature>
<sequence length="148" mass="17626">MIDFEKMRQEKTVVIFSQRIAEKLVFRYGLRNLIAIEKSNRDERRKVYIFFNFPELVDEFQQMVEDLKWLENERCKTEQDYYNISDKVKKPGSEIVEPEPTEETISSVNDSDLLPEDDGKPKAKRGRKKKSNMKNELQGEHTEIYETV</sequence>
<name>A0A8J8B289_9FIRM</name>
<reference evidence="2" key="1">
    <citation type="submission" date="2021-04" db="EMBL/GenBank/DDBJ databases">
        <title>Sinoanaerobacter chloroacetimidivorans sp. nov., an obligate anaerobic bacterium isolated from anaerobic sludge.</title>
        <authorList>
            <person name="Bao Y."/>
        </authorList>
    </citation>
    <scope>NUCLEOTIDE SEQUENCE</scope>
    <source>
        <strain evidence="2">BAD-6</strain>
    </source>
</reference>
<accession>A0A8J8B289</accession>
<feature type="compositionally biased region" description="Basic residues" evidence="1">
    <location>
        <begin position="122"/>
        <end position="132"/>
    </location>
</feature>
<evidence type="ECO:0000313" key="3">
    <source>
        <dbReference type="Proteomes" id="UP000675664"/>
    </source>
</evidence>
<proteinExistence type="predicted"/>
<gene>
    <name evidence="2" type="ORF">KCX82_14185</name>
</gene>
<evidence type="ECO:0000313" key="2">
    <source>
        <dbReference type="EMBL" id="MBR0599034.1"/>
    </source>
</evidence>
<organism evidence="2 3">
    <name type="scientific">Sinanaerobacter chloroacetimidivorans</name>
    <dbReference type="NCBI Taxonomy" id="2818044"/>
    <lineage>
        <taxon>Bacteria</taxon>
        <taxon>Bacillati</taxon>
        <taxon>Bacillota</taxon>
        <taxon>Clostridia</taxon>
        <taxon>Peptostreptococcales</taxon>
        <taxon>Anaerovoracaceae</taxon>
        <taxon>Sinanaerobacter</taxon>
    </lineage>
</organism>
<feature type="region of interest" description="Disordered" evidence="1">
    <location>
        <begin position="90"/>
        <end position="148"/>
    </location>
</feature>
<dbReference type="Proteomes" id="UP000675664">
    <property type="component" value="Unassembled WGS sequence"/>
</dbReference>
<dbReference type="AlphaFoldDB" id="A0A8J8B289"/>
<keyword evidence="3" id="KW-1185">Reference proteome</keyword>
<reference evidence="2" key="2">
    <citation type="submission" date="2021-04" db="EMBL/GenBank/DDBJ databases">
        <authorList>
            <person name="Liu J."/>
        </authorList>
    </citation>
    <scope>NUCLEOTIDE SEQUENCE</scope>
    <source>
        <strain evidence="2">BAD-6</strain>
    </source>
</reference>
<comment type="caution">
    <text evidence="2">The sequence shown here is derived from an EMBL/GenBank/DDBJ whole genome shotgun (WGS) entry which is preliminary data.</text>
</comment>
<dbReference type="RefSeq" id="WP_227019169.1">
    <property type="nucleotide sequence ID" value="NZ_JAGSND010000010.1"/>
</dbReference>
<dbReference type="EMBL" id="JAGSND010000010">
    <property type="protein sequence ID" value="MBR0599034.1"/>
    <property type="molecule type" value="Genomic_DNA"/>
</dbReference>
<evidence type="ECO:0000256" key="1">
    <source>
        <dbReference type="SAM" id="MobiDB-lite"/>
    </source>
</evidence>
<protein>
    <submittedName>
        <fullName evidence="2">Uncharacterized protein</fullName>
    </submittedName>
</protein>